<protein>
    <recommendedName>
        <fullName evidence="1">N-acetyltransferase domain-containing protein</fullName>
    </recommendedName>
</protein>
<organism evidence="2 3">
    <name type="scientific">Desulfomonile tiedjei (strain ATCC 49306 / DSM 6799 / DCB-1)</name>
    <dbReference type="NCBI Taxonomy" id="706587"/>
    <lineage>
        <taxon>Bacteria</taxon>
        <taxon>Pseudomonadati</taxon>
        <taxon>Thermodesulfobacteriota</taxon>
        <taxon>Desulfomonilia</taxon>
        <taxon>Desulfomonilales</taxon>
        <taxon>Desulfomonilaceae</taxon>
        <taxon>Desulfomonile</taxon>
    </lineage>
</organism>
<dbReference type="InterPro" id="IPR003594">
    <property type="entry name" value="HATPase_dom"/>
</dbReference>
<gene>
    <name evidence="2" type="ordered locus">Desti_5012</name>
</gene>
<dbReference type="InterPro" id="IPR036890">
    <property type="entry name" value="HATPase_C_sf"/>
</dbReference>
<dbReference type="RefSeq" id="WP_014812728.1">
    <property type="nucleotide sequence ID" value="NC_018025.1"/>
</dbReference>
<keyword evidence="3" id="KW-1185">Reference proteome</keyword>
<accession>I4CDI3</accession>
<dbReference type="CDD" id="cd04301">
    <property type="entry name" value="NAT_SF"/>
    <property type="match status" value="1"/>
</dbReference>
<dbReference type="AlphaFoldDB" id="I4CDI3"/>
<dbReference type="Gene3D" id="3.30.565.10">
    <property type="entry name" value="Histidine kinase-like ATPase, C-terminal domain"/>
    <property type="match status" value="1"/>
</dbReference>
<dbReference type="OrthoDB" id="9792240at2"/>
<dbReference type="InterPro" id="IPR000182">
    <property type="entry name" value="GNAT_dom"/>
</dbReference>
<proteinExistence type="predicted"/>
<dbReference type="STRING" id="706587.Desti_5012"/>
<evidence type="ECO:0000313" key="3">
    <source>
        <dbReference type="Proteomes" id="UP000006055"/>
    </source>
</evidence>
<name>I4CDI3_DESTA</name>
<dbReference type="EMBL" id="CP003360">
    <property type="protein sequence ID" value="AFM27624.1"/>
    <property type="molecule type" value="Genomic_DNA"/>
</dbReference>
<feature type="domain" description="N-acetyltransferase" evidence="1">
    <location>
        <begin position="161"/>
        <end position="316"/>
    </location>
</feature>
<dbReference type="eggNOG" id="COG1670">
    <property type="taxonomic scope" value="Bacteria"/>
</dbReference>
<dbReference type="KEGG" id="dti:Desti_5012"/>
<dbReference type="Proteomes" id="UP000006055">
    <property type="component" value="Chromosome"/>
</dbReference>
<dbReference type="SUPFAM" id="SSF55874">
    <property type="entry name" value="ATPase domain of HSP90 chaperone/DNA topoisomerase II/histidine kinase"/>
    <property type="match status" value="1"/>
</dbReference>
<evidence type="ECO:0000313" key="2">
    <source>
        <dbReference type="EMBL" id="AFM27624.1"/>
    </source>
</evidence>
<dbReference type="InterPro" id="IPR016181">
    <property type="entry name" value="Acyl_CoA_acyltransferase"/>
</dbReference>
<dbReference type="HOGENOM" id="CLU_040525_0_0_7"/>
<dbReference type="SUPFAM" id="SSF55729">
    <property type="entry name" value="Acyl-CoA N-acyltransferases (Nat)"/>
    <property type="match status" value="1"/>
</dbReference>
<sequence>MENRCDYSVLTIPNELPYVTVAATYVDAVARKMGYGKKYRDDIGTAVRETVSNVINYAFDPDERATFTISCERVPLGLKITVNDRGIPFFPKTDERGVGTPLMRELMDEVAFHNLGRKGKETVLIKYAPENAITDFSEACNLEPYSHPKSPKTAPSRHIGYTVRKMKPEEAIEISRTVYRAYGYSYPVPHVYYPERMAKLITSGVMYSAVAETDTGDLAGHCALFRWERDLPLGELGLGVVKPEYRGQGMFLDLTSHLIEVAKSEKLMGIFGQAVTNHTFSQQVGHKCGLKDCGIILGLLPETEQFRGITERLPQRESLVIHFSYLNKPDEGEIYPPLHHHDVIRKLYRNIGAEPSFGPLPVLSHLTEEAVVRMESIGPKGAARISIDRYGKNVVAEVKKRLKDLCLNHFSAIQLYLDLSDPLTGVYTELFERLGFFFAGILPGACRGDGLILQYLNNVPLDYDKIKVESNIAKELLQYIRHHDPSETISQ</sequence>
<dbReference type="CDD" id="cd16936">
    <property type="entry name" value="HATPase_RsbW-like"/>
    <property type="match status" value="1"/>
</dbReference>
<dbReference type="Pfam" id="PF13581">
    <property type="entry name" value="HATPase_c_2"/>
    <property type="match status" value="1"/>
</dbReference>
<evidence type="ECO:0000259" key="1">
    <source>
        <dbReference type="PROSITE" id="PS51186"/>
    </source>
</evidence>
<reference evidence="3" key="1">
    <citation type="submission" date="2012-06" db="EMBL/GenBank/DDBJ databases">
        <title>Complete sequence of chromosome of Desulfomonile tiedjei DSM 6799.</title>
        <authorList>
            <person name="Lucas S."/>
            <person name="Copeland A."/>
            <person name="Lapidus A."/>
            <person name="Glavina del Rio T."/>
            <person name="Dalin E."/>
            <person name="Tice H."/>
            <person name="Bruce D."/>
            <person name="Goodwin L."/>
            <person name="Pitluck S."/>
            <person name="Peters L."/>
            <person name="Ovchinnikova G."/>
            <person name="Zeytun A."/>
            <person name="Lu M."/>
            <person name="Kyrpides N."/>
            <person name="Mavromatis K."/>
            <person name="Ivanova N."/>
            <person name="Brettin T."/>
            <person name="Detter J.C."/>
            <person name="Han C."/>
            <person name="Larimer F."/>
            <person name="Land M."/>
            <person name="Hauser L."/>
            <person name="Markowitz V."/>
            <person name="Cheng J.-F."/>
            <person name="Hugenholtz P."/>
            <person name="Woyke T."/>
            <person name="Wu D."/>
            <person name="Spring S."/>
            <person name="Schroeder M."/>
            <person name="Brambilla E."/>
            <person name="Klenk H.-P."/>
            <person name="Eisen J.A."/>
        </authorList>
    </citation>
    <scope>NUCLEOTIDE SEQUENCE [LARGE SCALE GENOMIC DNA]</scope>
    <source>
        <strain evidence="3">ATCC 49306 / DSM 6799 / DCB-1</strain>
    </source>
</reference>
<dbReference type="eggNOG" id="COG2172">
    <property type="taxonomic scope" value="Bacteria"/>
</dbReference>
<dbReference type="PROSITE" id="PS51186">
    <property type="entry name" value="GNAT"/>
    <property type="match status" value="1"/>
</dbReference>
<dbReference type="GO" id="GO:0016747">
    <property type="term" value="F:acyltransferase activity, transferring groups other than amino-acyl groups"/>
    <property type="evidence" value="ECO:0007669"/>
    <property type="project" value="InterPro"/>
</dbReference>
<dbReference type="Gene3D" id="3.40.630.30">
    <property type="match status" value="1"/>
</dbReference>